<sequence>MADRDKDQEAQTRSESEEKELRERPKVKLPLVPTVPGNAWSQMRARAQEHIRERELYKLEFGELGYDPNTGMSCLPSLFAVGLAFLMGVVITRPTATYSSRPSTMRKSSGLDYDEALALPMPKPRLMAASSSAPALEPTALKPNVLTKLSGLKRQGATEPHPGDKVGVGTKVEGEKKKSMIATLKSKLSFKELGKEFRKAQDPPLSAMPQLPPSIGIPRVEKTKQSPPGSFDFDEERLYVPKPRDPEVHPASAPVQTTRFSDTGSFESSPQSASSCPAQQAKGDDGLDAETLKDTQEQHRPHHKVGNVEPMTRLDTVLIDGSSPPASTGDTSRGHPAVIDVERRYISMKVENEPSVPSKPKTDATSTESPASYKPSTSNAPEGITPVFSSCERKQSTVEKNRPLVVSSDQQKQRPLSVIIQDQTEVTTPSGQYSKRSSTRSREHRASSPGQAEPAFDPTHMRMSFNSQLPMDDPRFYSGVTTHGAMRLLHRTRATKTQ</sequence>
<keyword evidence="2" id="KW-0812">Transmembrane</keyword>
<dbReference type="OrthoDB" id="4339014at2759"/>
<dbReference type="Proteomes" id="UP000179179">
    <property type="component" value="Unassembled WGS sequence"/>
</dbReference>
<evidence type="ECO:0000313" key="4">
    <source>
        <dbReference type="Proteomes" id="UP000179179"/>
    </source>
</evidence>
<feature type="region of interest" description="Disordered" evidence="1">
    <location>
        <begin position="1"/>
        <end position="28"/>
    </location>
</feature>
<comment type="caution">
    <text evidence="3">The sequence shown here is derived from an EMBL/GenBank/DDBJ whole genome shotgun (WGS) entry which is preliminary data.</text>
</comment>
<accession>A0A1F7ZJ13</accession>
<feature type="compositionally biased region" description="Basic and acidic residues" evidence="1">
    <location>
        <begin position="282"/>
        <end position="299"/>
    </location>
</feature>
<feature type="region of interest" description="Disordered" evidence="1">
    <location>
        <begin position="200"/>
        <end position="458"/>
    </location>
</feature>
<dbReference type="EMBL" id="LYCR01000206">
    <property type="protein sequence ID" value="OGM39436.1"/>
    <property type="molecule type" value="Genomic_DNA"/>
</dbReference>
<keyword evidence="2" id="KW-1133">Transmembrane helix</keyword>
<organism evidence="3 4">
    <name type="scientific">Aspergillus bombycis</name>
    <dbReference type="NCBI Taxonomy" id="109264"/>
    <lineage>
        <taxon>Eukaryota</taxon>
        <taxon>Fungi</taxon>
        <taxon>Dikarya</taxon>
        <taxon>Ascomycota</taxon>
        <taxon>Pezizomycotina</taxon>
        <taxon>Eurotiomycetes</taxon>
        <taxon>Eurotiomycetidae</taxon>
        <taxon>Eurotiales</taxon>
        <taxon>Aspergillaceae</taxon>
        <taxon>Aspergillus</taxon>
    </lineage>
</organism>
<feature type="compositionally biased region" description="Polar residues" evidence="1">
    <location>
        <begin position="254"/>
        <end position="267"/>
    </location>
</feature>
<keyword evidence="2" id="KW-0472">Membrane</keyword>
<dbReference type="GeneID" id="34455355"/>
<evidence type="ECO:0000313" key="3">
    <source>
        <dbReference type="EMBL" id="OGM39436.1"/>
    </source>
</evidence>
<feature type="compositionally biased region" description="Polar residues" evidence="1">
    <location>
        <begin position="407"/>
        <end position="436"/>
    </location>
</feature>
<name>A0A1F7ZJ13_9EURO</name>
<evidence type="ECO:0000256" key="2">
    <source>
        <dbReference type="SAM" id="Phobius"/>
    </source>
</evidence>
<feature type="transmembrane region" description="Helical" evidence="2">
    <location>
        <begin position="70"/>
        <end position="91"/>
    </location>
</feature>
<feature type="compositionally biased region" description="Polar residues" evidence="1">
    <location>
        <begin position="363"/>
        <end position="380"/>
    </location>
</feature>
<evidence type="ECO:0000256" key="1">
    <source>
        <dbReference type="SAM" id="MobiDB-lite"/>
    </source>
</evidence>
<gene>
    <name evidence="3" type="ORF">ABOM_011965</name>
</gene>
<dbReference type="AlphaFoldDB" id="A0A1F7ZJ13"/>
<reference evidence="3 4" key="1">
    <citation type="journal article" date="2016" name="Genome Biol. Evol.">
        <title>Draft genome sequence of an aflatoxigenic Aspergillus species, A. bombycis.</title>
        <authorList>
            <person name="Moore G.G."/>
            <person name="Mack B.M."/>
            <person name="Beltz S.B."/>
            <person name="Gilbert M.K."/>
        </authorList>
    </citation>
    <scope>NUCLEOTIDE SEQUENCE [LARGE SCALE GENOMIC DNA]</scope>
    <source>
        <strain evidence="4">NRRL 26010</strain>
    </source>
</reference>
<feature type="compositionally biased region" description="Basic and acidic residues" evidence="1">
    <location>
        <begin position="1"/>
        <end position="26"/>
    </location>
</feature>
<feature type="compositionally biased region" description="Basic and acidic residues" evidence="1">
    <location>
        <begin position="391"/>
        <end position="402"/>
    </location>
</feature>
<feature type="compositionally biased region" description="Low complexity" evidence="1">
    <location>
        <begin position="268"/>
        <end position="281"/>
    </location>
</feature>
<keyword evidence="4" id="KW-1185">Reference proteome</keyword>
<feature type="compositionally biased region" description="Basic and acidic residues" evidence="1">
    <location>
        <begin position="236"/>
        <end position="248"/>
    </location>
</feature>
<proteinExistence type="predicted"/>
<dbReference type="RefSeq" id="XP_022383153.1">
    <property type="nucleotide sequence ID" value="XM_022539093.1"/>
</dbReference>
<protein>
    <submittedName>
        <fullName evidence="3">Uncharacterized protein</fullName>
    </submittedName>
</protein>